<dbReference type="AlphaFoldDB" id="S9PLE3"/>
<evidence type="ECO:0000313" key="1">
    <source>
        <dbReference type="EMBL" id="EPX65060.1"/>
    </source>
</evidence>
<comment type="caution">
    <text evidence="1">The sequence shown here is derived from an EMBL/GenBank/DDBJ whole genome shotgun (WGS) entry which is preliminary data.</text>
</comment>
<organism evidence="1 2">
    <name type="scientific">Cystobacter fuscus (strain ATCC 25194 / DSM 2262 / NBRC 100088 / M29)</name>
    <dbReference type="NCBI Taxonomy" id="1242864"/>
    <lineage>
        <taxon>Bacteria</taxon>
        <taxon>Pseudomonadati</taxon>
        <taxon>Myxococcota</taxon>
        <taxon>Myxococcia</taxon>
        <taxon>Myxococcales</taxon>
        <taxon>Cystobacterineae</taxon>
        <taxon>Archangiaceae</taxon>
        <taxon>Cystobacter</taxon>
    </lineage>
</organism>
<proteinExistence type="predicted"/>
<reference evidence="1" key="1">
    <citation type="submission" date="2013-05" db="EMBL/GenBank/DDBJ databases">
        <title>Genome assembly of Cystobacter fuscus DSM 2262.</title>
        <authorList>
            <person name="Sharma G."/>
            <person name="Khatri I."/>
            <person name="Kaur C."/>
            <person name="Mayilraj S."/>
            <person name="Subramanian S."/>
        </authorList>
    </citation>
    <scope>NUCLEOTIDE SEQUENCE [LARGE SCALE GENOMIC DNA]</scope>
    <source>
        <strain evidence="1">DSM 2262</strain>
    </source>
</reference>
<accession>S9PLE3</accession>
<sequence length="57" mass="6648">MVGEELDPTRKIYKEAILELRSRRHDEARWLLMALELGTPEVQEQARRLLGMLRASA</sequence>
<gene>
    <name evidence="1" type="ORF">D187_000485</name>
</gene>
<dbReference type="EMBL" id="ANAH02000001">
    <property type="protein sequence ID" value="EPX65060.1"/>
    <property type="molecule type" value="Genomic_DNA"/>
</dbReference>
<keyword evidence="2" id="KW-1185">Reference proteome</keyword>
<dbReference type="Proteomes" id="UP000011682">
    <property type="component" value="Unassembled WGS sequence"/>
</dbReference>
<evidence type="ECO:0000313" key="2">
    <source>
        <dbReference type="Proteomes" id="UP000011682"/>
    </source>
</evidence>
<protein>
    <submittedName>
        <fullName evidence="1">Uncharacterized protein</fullName>
    </submittedName>
</protein>
<name>S9PLE3_CYSF2</name>